<keyword evidence="3" id="KW-1185">Reference proteome</keyword>
<dbReference type="STRING" id="1219043.SCH01S_33_00170"/>
<organism evidence="2 3">
    <name type="scientific">Sphingomonas changbaiensis NBRC 104936</name>
    <dbReference type="NCBI Taxonomy" id="1219043"/>
    <lineage>
        <taxon>Bacteria</taxon>
        <taxon>Pseudomonadati</taxon>
        <taxon>Pseudomonadota</taxon>
        <taxon>Alphaproteobacteria</taxon>
        <taxon>Sphingomonadales</taxon>
        <taxon>Sphingomonadaceae</taxon>
        <taxon>Sphingomonas</taxon>
    </lineage>
</organism>
<reference evidence="2 3" key="1">
    <citation type="submission" date="2015-04" db="EMBL/GenBank/DDBJ databases">
        <title>Whole genome shotgun sequence of Sphingomonas changbaiensis NBRC 104936.</title>
        <authorList>
            <person name="Katano-Makiyama Y."/>
            <person name="Hosoyama A."/>
            <person name="Hashimoto M."/>
            <person name="Noguchi M."/>
            <person name="Tsuchikane K."/>
            <person name="Ohji S."/>
            <person name="Yamazoe A."/>
            <person name="Ichikawa N."/>
            <person name="Kimura A."/>
            <person name="Fujita N."/>
        </authorList>
    </citation>
    <scope>NUCLEOTIDE SEQUENCE [LARGE SCALE GENOMIC DNA]</scope>
    <source>
        <strain evidence="2 3">NBRC 104936</strain>
    </source>
</reference>
<keyword evidence="1" id="KW-0812">Transmembrane</keyword>
<keyword evidence="1" id="KW-1133">Transmembrane helix</keyword>
<feature type="transmembrane region" description="Helical" evidence="1">
    <location>
        <begin position="6"/>
        <end position="28"/>
    </location>
</feature>
<name>A0A0E9MQX7_9SPHN</name>
<dbReference type="EMBL" id="BBWU01000033">
    <property type="protein sequence ID" value="GAO39530.1"/>
    <property type="molecule type" value="Genomic_DNA"/>
</dbReference>
<dbReference type="RefSeq" id="WP_157032863.1">
    <property type="nucleotide sequence ID" value="NZ_BBWU01000033.1"/>
</dbReference>
<dbReference type="Proteomes" id="UP000033202">
    <property type="component" value="Unassembled WGS sequence"/>
</dbReference>
<keyword evidence="1" id="KW-0472">Membrane</keyword>
<comment type="caution">
    <text evidence="2">The sequence shown here is derived from an EMBL/GenBank/DDBJ whole genome shotgun (WGS) entry which is preliminary data.</text>
</comment>
<proteinExistence type="predicted"/>
<dbReference type="AlphaFoldDB" id="A0A0E9MQX7"/>
<evidence type="ECO:0000256" key="1">
    <source>
        <dbReference type="SAM" id="Phobius"/>
    </source>
</evidence>
<accession>A0A0E9MQX7</accession>
<protein>
    <submittedName>
        <fullName evidence="2">Uncharacterized protein</fullName>
    </submittedName>
</protein>
<evidence type="ECO:0000313" key="2">
    <source>
        <dbReference type="EMBL" id="GAO39530.1"/>
    </source>
</evidence>
<gene>
    <name evidence="2" type="ORF">SCH01S_33_00170</name>
</gene>
<sequence length="55" mass="6656">METRLIVAYSLILIMTLLVAALVAYRIYHSHDRAYRRRLRKEKRTYEARQVPPRP</sequence>
<evidence type="ECO:0000313" key="3">
    <source>
        <dbReference type="Proteomes" id="UP000033202"/>
    </source>
</evidence>